<dbReference type="KEGG" id="asag:FGM00_04785"/>
<name>A0A5B7SPY6_9FLAO</name>
<gene>
    <name evidence="2" type="ORF">FGM00_04785</name>
</gene>
<organism evidence="2 3">
    <name type="scientific">Aggregatimonas sangjinii</name>
    <dbReference type="NCBI Taxonomy" id="2583587"/>
    <lineage>
        <taxon>Bacteria</taxon>
        <taxon>Pseudomonadati</taxon>
        <taxon>Bacteroidota</taxon>
        <taxon>Flavobacteriia</taxon>
        <taxon>Flavobacteriales</taxon>
        <taxon>Flavobacteriaceae</taxon>
        <taxon>Aggregatimonas</taxon>
    </lineage>
</organism>
<proteinExistence type="predicted"/>
<sequence length="141" mass="15991">MKLTAEDKLDIIQLTATFDNAMDSENVEKYMTVWADDGELSGFWGSTKGKEDLRKQFPGLLDSFARGRRHLLTNHEIEGDGKNATMYCYLTVFNRDENTMAGTGTFNDVLIKEDGKWLFVKRELSADPNVMKLIESLQGDN</sequence>
<keyword evidence="3" id="KW-1185">Reference proteome</keyword>
<accession>A0A5B7SPY6</accession>
<dbReference type="SUPFAM" id="SSF54427">
    <property type="entry name" value="NTF2-like"/>
    <property type="match status" value="1"/>
</dbReference>
<dbReference type="AlphaFoldDB" id="A0A5B7SPY6"/>
<dbReference type="OrthoDB" id="2084678at2"/>
<feature type="domain" description="SnoaL-like" evidence="1">
    <location>
        <begin position="4"/>
        <end position="122"/>
    </location>
</feature>
<evidence type="ECO:0000313" key="3">
    <source>
        <dbReference type="Proteomes" id="UP000310017"/>
    </source>
</evidence>
<dbReference type="InterPro" id="IPR037401">
    <property type="entry name" value="SnoaL-like"/>
</dbReference>
<protein>
    <submittedName>
        <fullName evidence="2">Nuclear transport factor 2 family protein</fullName>
    </submittedName>
</protein>
<dbReference type="EMBL" id="CP040710">
    <property type="protein sequence ID" value="QCW99458.1"/>
    <property type="molecule type" value="Genomic_DNA"/>
</dbReference>
<evidence type="ECO:0000259" key="1">
    <source>
        <dbReference type="Pfam" id="PF13577"/>
    </source>
</evidence>
<dbReference type="Gene3D" id="3.10.450.50">
    <property type="match status" value="1"/>
</dbReference>
<evidence type="ECO:0000313" key="2">
    <source>
        <dbReference type="EMBL" id="QCW99458.1"/>
    </source>
</evidence>
<dbReference type="RefSeq" id="WP_138851811.1">
    <property type="nucleotide sequence ID" value="NZ_CP040710.1"/>
</dbReference>
<dbReference type="Proteomes" id="UP000310017">
    <property type="component" value="Chromosome"/>
</dbReference>
<reference evidence="2 3" key="1">
    <citation type="submission" date="2019-05" db="EMBL/GenBank/DDBJ databases">
        <title>Genome sequencing of F202Z8.</title>
        <authorList>
            <person name="Kwon Y.M."/>
        </authorList>
    </citation>
    <scope>NUCLEOTIDE SEQUENCE [LARGE SCALE GENOMIC DNA]</scope>
    <source>
        <strain evidence="2 3">F202Z8</strain>
    </source>
</reference>
<dbReference type="Pfam" id="PF13577">
    <property type="entry name" value="SnoaL_4"/>
    <property type="match status" value="1"/>
</dbReference>
<dbReference type="InterPro" id="IPR032710">
    <property type="entry name" value="NTF2-like_dom_sf"/>
</dbReference>